<feature type="compositionally biased region" description="Basic residues" evidence="1">
    <location>
        <begin position="147"/>
        <end position="159"/>
    </location>
</feature>
<dbReference type="Proteomes" id="UP000801492">
    <property type="component" value="Unassembled WGS sequence"/>
</dbReference>
<evidence type="ECO:0000313" key="3">
    <source>
        <dbReference type="Proteomes" id="UP000801492"/>
    </source>
</evidence>
<protein>
    <submittedName>
        <fullName evidence="2">Uncharacterized protein</fullName>
    </submittedName>
</protein>
<sequence length="159" mass="17631">MDQYRFTVSQIWNADETGVSTVLKPNKIVAAKCKRNVGAMTCGERGINVTMVNAVSASRNTVPPIDEEFSPSFATDRPDPESVQLEKDPSDSAVMHARKPDSATASTSQEEEADPRKIDTAIRRKRKAAILTDTPEKNALQEEQNKTTKKVKKQKQKID</sequence>
<dbReference type="EMBL" id="VTPC01090909">
    <property type="protein sequence ID" value="KAF2880786.1"/>
    <property type="molecule type" value="Genomic_DNA"/>
</dbReference>
<keyword evidence="3" id="KW-1185">Reference proteome</keyword>
<gene>
    <name evidence="2" type="ORF">ILUMI_25384</name>
</gene>
<feature type="compositionally biased region" description="Basic and acidic residues" evidence="1">
    <location>
        <begin position="76"/>
        <end position="90"/>
    </location>
</feature>
<name>A0A8K0FZQ4_IGNLU</name>
<evidence type="ECO:0000256" key="1">
    <source>
        <dbReference type="SAM" id="MobiDB-lite"/>
    </source>
</evidence>
<reference evidence="2" key="1">
    <citation type="submission" date="2019-08" db="EMBL/GenBank/DDBJ databases">
        <title>The genome of the North American firefly Photinus pyralis.</title>
        <authorList>
            <consortium name="Photinus pyralis genome working group"/>
            <person name="Fallon T.R."/>
            <person name="Sander Lower S.E."/>
            <person name="Weng J.-K."/>
        </authorList>
    </citation>
    <scope>NUCLEOTIDE SEQUENCE</scope>
    <source>
        <strain evidence="2">TRF0915ILg1</strain>
        <tissue evidence="2">Whole body</tissue>
    </source>
</reference>
<organism evidence="2 3">
    <name type="scientific">Ignelater luminosus</name>
    <name type="common">Cucubano</name>
    <name type="synonym">Pyrophorus luminosus</name>
    <dbReference type="NCBI Taxonomy" id="2038154"/>
    <lineage>
        <taxon>Eukaryota</taxon>
        <taxon>Metazoa</taxon>
        <taxon>Ecdysozoa</taxon>
        <taxon>Arthropoda</taxon>
        <taxon>Hexapoda</taxon>
        <taxon>Insecta</taxon>
        <taxon>Pterygota</taxon>
        <taxon>Neoptera</taxon>
        <taxon>Endopterygota</taxon>
        <taxon>Coleoptera</taxon>
        <taxon>Polyphaga</taxon>
        <taxon>Elateriformia</taxon>
        <taxon>Elateroidea</taxon>
        <taxon>Elateridae</taxon>
        <taxon>Agrypninae</taxon>
        <taxon>Pyrophorini</taxon>
        <taxon>Ignelater</taxon>
    </lineage>
</organism>
<accession>A0A8K0FZQ4</accession>
<feature type="compositionally biased region" description="Basic and acidic residues" evidence="1">
    <location>
        <begin position="134"/>
        <end position="146"/>
    </location>
</feature>
<proteinExistence type="predicted"/>
<dbReference type="AlphaFoldDB" id="A0A8K0FZQ4"/>
<feature type="region of interest" description="Disordered" evidence="1">
    <location>
        <begin position="60"/>
        <end position="159"/>
    </location>
</feature>
<dbReference type="OrthoDB" id="7489787at2759"/>
<evidence type="ECO:0000313" key="2">
    <source>
        <dbReference type="EMBL" id="KAF2880786.1"/>
    </source>
</evidence>
<comment type="caution">
    <text evidence="2">The sequence shown here is derived from an EMBL/GenBank/DDBJ whole genome shotgun (WGS) entry which is preliminary data.</text>
</comment>